<keyword evidence="4" id="KW-1185">Reference proteome</keyword>
<gene>
    <name evidence="3" type="ORF">Tco_0857942</name>
</gene>
<evidence type="ECO:0000313" key="4">
    <source>
        <dbReference type="Proteomes" id="UP001151760"/>
    </source>
</evidence>
<feature type="region of interest" description="Disordered" evidence="2">
    <location>
        <begin position="161"/>
        <end position="184"/>
    </location>
</feature>
<evidence type="ECO:0000313" key="3">
    <source>
        <dbReference type="EMBL" id="GJT10900.1"/>
    </source>
</evidence>
<proteinExistence type="predicted"/>
<reference evidence="3" key="1">
    <citation type="journal article" date="2022" name="Int. J. Mol. Sci.">
        <title>Draft Genome of Tanacetum Coccineum: Genomic Comparison of Closely Related Tanacetum-Family Plants.</title>
        <authorList>
            <person name="Yamashiro T."/>
            <person name="Shiraishi A."/>
            <person name="Nakayama K."/>
            <person name="Satake H."/>
        </authorList>
    </citation>
    <scope>NUCLEOTIDE SEQUENCE</scope>
</reference>
<dbReference type="EMBL" id="BQNB010013024">
    <property type="protein sequence ID" value="GJT10900.1"/>
    <property type="molecule type" value="Genomic_DNA"/>
</dbReference>
<accession>A0ABQ5B801</accession>
<evidence type="ECO:0000256" key="1">
    <source>
        <dbReference type="SAM" id="Coils"/>
    </source>
</evidence>
<feature type="region of interest" description="Disordered" evidence="2">
    <location>
        <begin position="1"/>
        <end position="26"/>
    </location>
</feature>
<comment type="caution">
    <text evidence="3">The sequence shown here is derived from an EMBL/GenBank/DDBJ whole genome shotgun (WGS) entry which is preliminary data.</text>
</comment>
<dbReference type="Proteomes" id="UP001151760">
    <property type="component" value="Unassembled WGS sequence"/>
</dbReference>
<feature type="coiled-coil region" evidence="1">
    <location>
        <begin position="280"/>
        <end position="307"/>
    </location>
</feature>
<reference evidence="3" key="2">
    <citation type="submission" date="2022-01" db="EMBL/GenBank/DDBJ databases">
        <authorList>
            <person name="Yamashiro T."/>
            <person name="Shiraishi A."/>
            <person name="Satake H."/>
            <person name="Nakayama K."/>
        </authorList>
    </citation>
    <scope>NUCLEOTIDE SEQUENCE</scope>
</reference>
<sequence>MDASGPSHPPKKLKSDHGTSSGAASAGKSPIILKQLLASSILNAESGVEAVATLPFATSSVSATLEHESSVSANSITGLNLRTIGASERFVISLDSSHHSSTNVTGAEDDSIIRSDVVLPVMTEAVITTHVASIPSAMAPESGSKVITLVYASMFQDSESTGTVRPDAAGSSHPPGKELSLGSREVDSESLYEVFVPRWNIPNDALLDKLDASREFIDHLAPPVLFAQIRDMDYKELFIEFNVGIARQACLSAEVRMRATYCLSDRIRLESTFEKQAGLLKSRDEEIENLKAQLLLKEAEAAEAVRVFLAASTSVRFRLSTTPFCCGVLGTVF</sequence>
<organism evidence="3 4">
    <name type="scientific">Tanacetum coccineum</name>
    <dbReference type="NCBI Taxonomy" id="301880"/>
    <lineage>
        <taxon>Eukaryota</taxon>
        <taxon>Viridiplantae</taxon>
        <taxon>Streptophyta</taxon>
        <taxon>Embryophyta</taxon>
        <taxon>Tracheophyta</taxon>
        <taxon>Spermatophyta</taxon>
        <taxon>Magnoliopsida</taxon>
        <taxon>eudicotyledons</taxon>
        <taxon>Gunneridae</taxon>
        <taxon>Pentapetalae</taxon>
        <taxon>asterids</taxon>
        <taxon>campanulids</taxon>
        <taxon>Asterales</taxon>
        <taxon>Asteraceae</taxon>
        <taxon>Asteroideae</taxon>
        <taxon>Anthemideae</taxon>
        <taxon>Anthemidinae</taxon>
        <taxon>Tanacetum</taxon>
    </lineage>
</organism>
<protein>
    <submittedName>
        <fullName evidence="3">Uncharacterized protein</fullName>
    </submittedName>
</protein>
<keyword evidence="1" id="KW-0175">Coiled coil</keyword>
<name>A0ABQ5B801_9ASTR</name>
<evidence type="ECO:0000256" key="2">
    <source>
        <dbReference type="SAM" id="MobiDB-lite"/>
    </source>
</evidence>